<comment type="similarity">
    <text evidence="2">Belongs to the outer membrane factor (OMF) (TC 1.B.17) family.</text>
</comment>
<name>A0ABX1CLQ7_9SPHN</name>
<keyword evidence="4" id="KW-1134">Transmembrane beta strand</keyword>
<dbReference type="EMBL" id="JAAVJH010000002">
    <property type="protein sequence ID" value="NJR77858.1"/>
    <property type="molecule type" value="Genomic_DNA"/>
</dbReference>
<evidence type="ECO:0000313" key="10">
    <source>
        <dbReference type="Proteomes" id="UP000732399"/>
    </source>
</evidence>
<organism evidence="9 10">
    <name type="scientific">Sphingomonas corticis</name>
    <dbReference type="NCBI Taxonomy" id="2722791"/>
    <lineage>
        <taxon>Bacteria</taxon>
        <taxon>Pseudomonadati</taxon>
        <taxon>Pseudomonadota</taxon>
        <taxon>Alphaproteobacteria</taxon>
        <taxon>Sphingomonadales</taxon>
        <taxon>Sphingomonadaceae</taxon>
        <taxon>Sphingomonas</taxon>
    </lineage>
</organism>
<dbReference type="RefSeq" id="WP_168133368.1">
    <property type="nucleotide sequence ID" value="NZ_JAAVJH010000002.1"/>
</dbReference>
<keyword evidence="3" id="KW-0813">Transport</keyword>
<dbReference type="Gene3D" id="1.20.1600.10">
    <property type="entry name" value="Outer membrane efflux proteins (OEP)"/>
    <property type="match status" value="1"/>
</dbReference>
<feature type="signal peptide" evidence="8">
    <location>
        <begin position="1"/>
        <end position="21"/>
    </location>
</feature>
<dbReference type="Proteomes" id="UP000732399">
    <property type="component" value="Unassembled WGS sequence"/>
</dbReference>
<keyword evidence="8" id="KW-0732">Signal</keyword>
<feature type="chain" id="PRO_5046207039" evidence="8">
    <location>
        <begin position="22"/>
        <end position="551"/>
    </location>
</feature>
<dbReference type="InterPro" id="IPR003423">
    <property type="entry name" value="OMP_efflux"/>
</dbReference>
<evidence type="ECO:0000256" key="5">
    <source>
        <dbReference type="ARBA" id="ARBA00022692"/>
    </source>
</evidence>
<evidence type="ECO:0000256" key="8">
    <source>
        <dbReference type="SAM" id="SignalP"/>
    </source>
</evidence>
<keyword evidence="5" id="KW-0812">Transmembrane</keyword>
<evidence type="ECO:0000256" key="3">
    <source>
        <dbReference type="ARBA" id="ARBA00022448"/>
    </source>
</evidence>
<evidence type="ECO:0000256" key="2">
    <source>
        <dbReference type="ARBA" id="ARBA00007613"/>
    </source>
</evidence>
<keyword evidence="7" id="KW-0998">Cell outer membrane</keyword>
<dbReference type="PANTHER" id="PTHR30026">
    <property type="entry name" value="OUTER MEMBRANE PROTEIN TOLC"/>
    <property type="match status" value="1"/>
</dbReference>
<comment type="caution">
    <text evidence="9">The sequence shown here is derived from an EMBL/GenBank/DDBJ whole genome shotgun (WGS) entry which is preliminary data.</text>
</comment>
<dbReference type="PANTHER" id="PTHR30026:SF22">
    <property type="entry name" value="OUTER MEMBRANE EFFLUX PROTEIN"/>
    <property type="match status" value="1"/>
</dbReference>
<evidence type="ECO:0000256" key="1">
    <source>
        <dbReference type="ARBA" id="ARBA00004442"/>
    </source>
</evidence>
<comment type="subcellular location">
    <subcellularLocation>
        <location evidence="1">Cell outer membrane</location>
    </subcellularLocation>
</comment>
<proteinExistence type="inferred from homology"/>
<sequence>MTRIAPFAAVLLATVASAAMAQTRPDTSSGAAAAAVAPQDTAAAPLTVERPATMARVGRPLLAYVPAEDDFGVTHSAAQMPVTTLAQAVALAYRGNPRLQAARADARSADYRYPAARSQFGPSLSVSGAYNFTRNRSEVLPGQWLGAQGFTSTAGAVLNQPLLTFGRNSAAAAGALAESQFARDSLRVTEADVMLAIVGSYVRLQREANAVTIAKQNLELLDRQYRDNAERFRVRDITSSDLQQIETRVAFGRAQVTNALGQLGTAQGAFLRDVGARPGTLAAPDVIDVKVASLVQALAVAEVNAPLVRAAQAREKVSRAAWEATKAESRPRLDLQGTADYGTLTPYSDRARTTQLVGRAVLTQPLIDSGLRNARRNEAAQANQADWRLIDDAVRATHQSVTEAWNVLTAARASLDHYRVAVDAAQRAYDGAQLQQRAGDRTTLDVLDLARDLLNIRLSYNAAVADEYVARAALLAAMGQLEAPLLVPGLAGYDADAHFRRVRGKGDVPLLTPLLSRIDGVANGDTMRDRPLRDPAALEAVAAPVPLQTPR</sequence>
<dbReference type="InterPro" id="IPR051906">
    <property type="entry name" value="TolC-like"/>
</dbReference>
<dbReference type="SUPFAM" id="SSF56954">
    <property type="entry name" value="Outer membrane efflux proteins (OEP)"/>
    <property type="match status" value="1"/>
</dbReference>
<evidence type="ECO:0000256" key="6">
    <source>
        <dbReference type="ARBA" id="ARBA00023136"/>
    </source>
</evidence>
<evidence type="ECO:0000256" key="4">
    <source>
        <dbReference type="ARBA" id="ARBA00022452"/>
    </source>
</evidence>
<evidence type="ECO:0000313" key="9">
    <source>
        <dbReference type="EMBL" id="NJR77858.1"/>
    </source>
</evidence>
<reference evidence="9 10" key="1">
    <citation type="submission" date="2020-03" db="EMBL/GenBank/DDBJ databases">
        <authorList>
            <person name="Wang L."/>
            <person name="He N."/>
            <person name="Li Y."/>
            <person name="Fang Y."/>
            <person name="Zhang F."/>
        </authorList>
    </citation>
    <scope>NUCLEOTIDE SEQUENCE [LARGE SCALE GENOMIC DNA]</scope>
    <source>
        <strain evidence="9 10">36D10-4-7</strain>
    </source>
</reference>
<evidence type="ECO:0000256" key="7">
    <source>
        <dbReference type="ARBA" id="ARBA00023237"/>
    </source>
</evidence>
<keyword evidence="10" id="KW-1185">Reference proteome</keyword>
<keyword evidence="6" id="KW-0472">Membrane</keyword>
<dbReference type="Pfam" id="PF02321">
    <property type="entry name" value="OEP"/>
    <property type="match status" value="2"/>
</dbReference>
<protein>
    <submittedName>
        <fullName evidence="9">TolC family protein</fullName>
    </submittedName>
</protein>
<accession>A0ABX1CLQ7</accession>
<gene>
    <name evidence="9" type="ORF">HBH26_04400</name>
</gene>